<dbReference type="RefSeq" id="WP_214590884.1">
    <property type="nucleotide sequence ID" value="NZ_JAUHGV010000012.1"/>
</dbReference>
<keyword evidence="1" id="KW-0732">Signal</keyword>
<dbReference type="EMBL" id="JAUHGV010000012">
    <property type="protein sequence ID" value="MDN4013122.1"/>
    <property type="molecule type" value="Genomic_DNA"/>
</dbReference>
<comment type="caution">
    <text evidence="2">The sequence shown here is derived from an EMBL/GenBank/DDBJ whole genome shotgun (WGS) entry which is preliminary data.</text>
</comment>
<feature type="signal peptide" evidence="1">
    <location>
        <begin position="1"/>
        <end position="22"/>
    </location>
</feature>
<gene>
    <name evidence="2" type="ORF">QX233_11665</name>
</gene>
<reference evidence="2" key="1">
    <citation type="submission" date="2023-06" db="EMBL/GenBank/DDBJ databases">
        <title>Two Chryseobacterium gambrini strains from China.</title>
        <authorList>
            <person name="Zeng J."/>
            <person name="Wu Y."/>
        </authorList>
    </citation>
    <scope>NUCLEOTIDE SEQUENCE</scope>
    <source>
        <strain evidence="2">SQ219</strain>
    </source>
</reference>
<name>A0AAJ1R6E3_9FLAO</name>
<evidence type="ECO:0000256" key="1">
    <source>
        <dbReference type="SAM" id="SignalP"/>
    </source>
</evidence>
<sequence length="458" mass="50455">MKKFTYIIGSAMFALLSLNSCQHEIDTFNDNPNSPTELSTPTTLLTGGEIGTIINSTGNLPRTLSLFTQHTNGNQFQSLDYTNYFITETDVETDWTNIYQAGVNLNQIITQFGAQNPYYDGVARVLLAMNVGYATDAWGDVPFSQAFQGNNNLNPKYETQQQVISQIQSYLDIAIADFAKPQSANKYLPSSNDIFYGGDIAKWNKLAYALKARYALRLTQRDGSTVAAQKALNYLQNSFTSKSDNLVATFDGGNNQNLWYGFNNQRAGYMSMGKYFVDILKNNNDPRLAYFVGLDSHNPPGYSGSAPEDADTDASPFGNYFSGNASTPNVIFSYSEIKFIEAEAQFRLGNTTAAQAALKAAVSASLVDVTGADNPTFANTASAAVTLQNIITQKYIALFTTMEPYNDWRRTGFPALTPNQSSQSKKIPLRLITPKSERTLNTNATVVGDLYAPVWWDN</sequence>
<proteinExistence type="predicted"/>
<evidence type="ECO:0000313" key="2">
    <source>
        <dbReference type="EMBL" id="MDN4013122.1"/>
    </source>
</evidence>
<accession>A0AAJ1R6E3</accession>
<dbReference type="Pfam" id="PF12771">
    <property type="entry name" value="SusD-like_2"/>
    <property type="match status" value="1"/>
</dbReference>
<protein>
    <submittedName>
        <fullName evidence="2">SusD/RagB family nutrient-binding outer membrane lipoprotein</fullName>
    </submittedName>
</protein>
<dbReference type="AlphaFoldDB" id="A0AAJ1R6E3"/>
<organism evidence="2 3">
    <name type="scientific">Chryseobacterium gambrini</name>
    <dbReference type="NCBI Taxonomy" id="373672"/>
    <lineage>
        <taxon>Bacteria</taxon>
        <taxon>Pseudomonadati</taxon>
        <taxon>Bacteroidota</taxon>
        <taxon>Flavobacteriia</taxon>
        <taxon>Flavobacteriales</taxon>
        <taxon>Weeksellaceae</taxon>
        <taxon>Chryseobacterium group</taxon>
        <taxon>Chryseobacterium</taxon>
    </lineage>
</organism>
<dbReference type="Proteomes" id="UP001225933">
    <property type="component" value="Unassembled WGS sequence"/>
</dbReference>
<dbReference type="InterPro" id="IPR011990">
    <property type="entry name" value="TPR-like_helical_dom_sf"/>
</dbReference>
<keyword evidence="2" id="KW-0449">Lipoprotein</keyword>
<dbReference type="Gene3D" id="1.25.40.390">
    <property type="match status" value="1"/>
</dbReference>
<dbReference type="InterPro" id="IPR041662">
    <property type="entry name" value="SusD-like_2"/>
</dbReference>
<dbReference type="SUPFAM" id="SSF48452">
    <property type="entry name" value="TPR-like"/>
    <property type="match status" value="1"/>
</dbReference>
<evidence type="ECO:0000313" key="3">
    <source>
        <dbReference type="Proteomes" id="UP001225933"/>
    </source>
</evidence>
<feature type="chain" id="PRO_5042511198" evidence="1">
    <location>
        <begin position="23"/>
        <end position="458"/>
    </location>
</feature>